<organism evidence="1 2">
    <name type="scientific">Cetraspora pellucida</name>
    <dbReference type="NCBI Taxonomy" id="1433469"/>
    <lineage>
        <taxon>Eukaryota</taxon>
        <taxon>Fungi</taxon>
        <taxon>Fungi incertae sedis</taxon>
        <taxon>Mucoromycota</taxon>
        <taxon>Glomeromycotina</taxon>
        <taxon>Glomeromycetes</taxon>
        <taxon>Diversisporales</taxon>
        <taxon>Gigasporaceae</taxon>
        <taxon>Cetraspora</taxon>
    </lineage>
</organism>
<dbReference type="EMBL" id="CAJVQA010002022">
    <property type="protein sequence ID" value="CAG8534058.1"/>
    <property type="molecule type" value="Genomic_DNA"/>
</dbReference>
<dbReference type="Proteomes" id="UP000789759">
    <property type="component" value="Unassembled WGS sequence"/>
</dbReference>
<keyword evidence="2" id="KW-1185">Reference proteome</keyword>
<evidence type="ECO:0000313" key="2">
    <source>
        <dbReference type="Proteomes" id="UP000789759"/>
    </source>
</evidence>
<name>A0A9N9FHJ8_9GLOM</name>
<dbReference type="AlphaFoldDB" id="A0A9N9FHJ8"/>
<evidence type="ECO:0000313" key="1">
    <source>
        <dbReference type="EMBL" id="CAG8534058.1"/>
    </source>
</evidence>
<gene>
    <name evidence="1" type="ORF">CPELLU_LOCUS3982</name>
</gene>
<comment type="caution">
    <text evidence="1">The sequence shown here is derived from an EMBL/GenBank/DDBJ whole genome shotgun (WGS) entry which is preliminary data.</text>
</comment>
<accession>A0A9N9FHJ8</accession>
<proteinExistence type="predicted"/>
<reference evidence="1" key="1">
    <citation type="submission" date="2021-06" db="EMBL/GenBank/DDBJ databases">
        <authorList>
            <person name="Kallberg Y."/>
            <person name="Tangrot J."/>
            <person name="Rosling A."/>
        </authorList>
    </citation>
    <scope>NUCLEOTIDE SEQUENCE</scope>
    <source>
        <strain evidence="1">FL966</strain>
    </source>
</reference>
<protein>
    <submittedName>
        <fullName evidence="1">1571_t:CDS:1</fullName>
    </submittedName>
</protein>
<sequence>MASNKIKQDTMELHDYPRKPEIEYKDSFTGTYHYTIISEEYYSSPPILVKTQKKNNSYRIPNNYKVISCFTIKYNNNSLQIIESWQSATHMIYKPNRTSMLPGTVVFGLQLKCIEQARYFCHQFNIL</sequence>
<dbReference type="OrthoDB" id="2438277at2759"/>